<dbReference type="AlphaFoldDB" id="A0AAW0F083"/>
<feature type="region of interest" description="Disordered" evidence="1">
    <location>
        <begin position="154"/>
        <end position="220"/>
    </location>
</feature>
<keyword evidence="2" id="KW-0812">Transmembrane</keyword>
<comment type="caution">
    <text evidence="3">The sequence shown here is derived from an EMBL/GenBank/DDBJ whole genome shotgun (WGS) entry which is preliminary data.</text>
</comment>
<evidence type="ECO:0000256" key="1">
    <source>
        <dbReference type="SAM" id="MobiDB-lite"/>
    </source>
</evidence>
<reference evidence="3 4" key="1">
    <citation type="journal article" date="2021" name="MBio">
        <title>A New Model Trypanosomatid, Novymonas esmeraldas: Genomic Perception of Its 'Candidatus Pandoraea novymonadis' Endosymbiont.</title>
        <authorList>
            <person name="Zakharova A."/>
            <person name="Saura A."/>
            <person name="Butenko A."/>
            <person name="Podesvova L."/>
            <person name="Warmusova S."/>
            <person name="Kostygov A.Y."/>
            <person name="Nenarokova A."/>
            <person name="Lukes J."/>
            <person name="Opperdoes F.R."/>
            <person name="Yurchenko V."/>
        </authorList>
    </citation>
    <scope>NUCLEOTIDE SEQUENCE [LARGE SCALE GENOMIC DNA]</scope>
    <source>
        <strain evidence="3 4">E262AT.01</strain>
    </source>
</reference>
<protein>
    <submittedName>
        <fullName evidence="3">Uncharacterized protein</fullName>
    </submittedName>
</protein>
<dbReference type="EMBL" id="JAECZO010000223">
    <property type="protein sequence ID" value="KAK7199146.1"/>
    <property type="molecule type" value="Genomic_DNA"/>
</dbReference>
<name>A0AAW0F083_9TRYP</name>
<keyword evidence="2" id="KW-0472">Membrane</keyword>
<feature type="region of interest" description="Disordered" evidence="1">
    <location>
        <begin position="55"/>
        <end position="113"/>
    </location>
</feature>
<accession>A0AAW0F083</accession>
<evidence type="ECO:0000313" key="3">
    <source>
        <dbReference type="EMBL" id="KAK7199146.1"/>
    </source>
</evidence>
<evidence type="ECO:0000313" key="4">
    <source>
        <dbReference type="Proteomes" id="UP001430356"/>
    </source>
</evidence>
<feature type="compositionally biased region" description="Polar residues" evidence="1">
    <location>
        <begin position="194"/>
        <end position="220"/>
    </location>
</feature>
<evidence type="ECO:0000256" key="2">
    <source>
        <dbReference type="SAM" id="Phobius"/>
    </source>
</evidence>
<proteinExistence type="predicted"/>
<feature type="transmembrane region" description="Helical" evidence="2">
    <location>
        <begin position="9"/>
        <end position="33"/>
    </location>
</feature>
<keyword evidence="2" id="KW-1133">Transmembrane helix</keyword>
<feature type="compositionally biased region" description="Basic and acidic residues" evidence="1">
    <location>
        <begin position="67"/>
        <end position="87"/>
    </location>
</feature>
<gene>
    <name evidence="3" type="ORF">NESM_000884300</name>
</gene>
<keyword evidence="4" id="KW-1185">Reference proteome</keyword>
<organism evidence="3 4">
    <name type="scientific">Novymonas esmeraldas</name>
    <dbReference type="NCBI Taxonomy" id="1808958"/>
    <lineage>
        <taxon>Eukaryota</taxon>
        <taxon>Discoba</taxon>
        <taxon>Euglenozoa</taxon>
        <taxon>Kinetoplastea</taxon>
        <taxon>Metakinetoplastina</taxon>
        <taxon>Trypanosomatida</taxon>
        <taxon>Trypanosomatidae</taxon>
        <taxon>Novymonas</taxon>
    </lineage>
</organism>
<dbReference type="Proteomes" id="UP001430356">
    <property type="component" value="Unassembled WGS sequence"/>
</dbReference>
<sequence>MDTDTRNSIIVTVVVSVSVVALAAILSALLAYYGTSLFCRCCAGRDREDATSAVEEVQQQQQQQQQPRERIRADESELERNPLDRADTTATAVDVDDGSCDGDTAQAPRGDEKAVHGAVEVYVPSELAGTDSSTPGGCSPRTGALHEVRADTPDQHAITPPPSSVFFDGAPASPSTAPVSVDIARVPVEGDNVSRLSSPSPAVTAERTSNADLPNTHTVS</sequence>